<keyword evidence="2" id="KW-1185">Reference proteome</keyword>
<dbReference type="EMBL" id="CAAALY010009227">
    <property type="protein sequence ID" value="VEL10509.1"/>
    <property type="molecule type" value="Genomic_DNA"/>
</dbReference>
<sequence>MIAPPHYRDLVLQHRLFSFQSGLLDYLDGICMPRVSSVTKADHSKVPVSQKLADLVEFVNRVRICSRKRASLNGTDSILN</sequence>
<name>A0A448WFL1_9PLAT</name>
<evidence type="ECO:0000313" key="1">
    <source>
        <dbReference type="EMBL" id="VEL10509.1"/>
    </source>
</evidence>
<evidence type="ECO:0000313" key="2">
    <source>
        <dbReference type="Proteomes" id="UP000784294"/>
    </source>
</evidence>
<dbReference type="AlphaFoldDB" id="A0A448WFL1"/>
<reference evidence="1" key="1">
    <citation type="submission" date="2018-11" db="EMBL/GenBank/DDBJ databases">
        <authorList>
            <consortium name="Pathogen Informatics"/>
        </authorList>
    </citation>
    <scope>NUCLEOTIDE SEQUENCE</scope>
</reference>
<organism evidence="1 2">
    <name type="scientific">Protopolystoma xenopodis</name>
    <dbReference type="NCBI Taxonomy" id="117903"/>
    <lineage>
        <taxon>Eukaryota</taxon>
        <taxon>Metazoa</taxon>
        <taxon>Spiralia</taxon>
        <taxon>Lophotrochozoa</taxon>
        <taxon>Platyhelminthes</taxon>
        <taxon>Monogenea</taxon>
        <taxon>Polyopisthocotylea</taxon>
        <taxon>Polystomatidea</taxon>
        <taxon>Polystomatidae</taxon>
        <taxon>Protopolystoma</taxon>
    </lineage>
</organism>
<proteinExistence type="predicted"/>
<accession>A0A448WFL1</accession>
<dbReference type="Proteomes" id="UP000784294">
    <property type="component" value="Unassembled WGS sequence"/>
</dbReference>
<protein>
    <submittedName>
        <fullName evidence="1">Uncharacterized protein</fullName>
    </submittedName>
</protein>
<comment type="caution">
    <text evidence="1">The sequence shown here is derived from an EMBL/GenBank/DDBJ whole genome shotgun (WGS) entry which is preliminary data.</text>
</comment>
<gene>
    <name evidence="1" type="ORF">PXEA_LOCUS3949</name>
</gene>